<evidence type="ECO:0000313" key="2">
    <source>
        <dbReference type="EMBL" id="CAL4064054.1"/>
    </source>
</evidence>
<evidence type="ECO:0000259" key="1">
    <source>
        <dbReference type="Pfam" id="PF11864"/>
    </source>
</evidence>
<dbReference type="GO" id="GO:0046627">
    <property type="term" value="P:negative regulation of insulin receptor signaling pathway"/>
    <property type="evidence" value="ECO:0007669"/>
    <property type="project" value="TreeGrafter"/>
</dbReference>
<dbReference type="InterPro" id="IPR016024">
    <property type="entry name" value="ARM-type_fold"/>
</dbReference>
<dbReference type="GO" id="GO:0005096">
    <property type="term" value="F:GTPase activator activity"/>
    <property type="evidence" value="ECO:0007669"/>
    <property type="project" value="InterPro"/>
</dbReference>
<dbReference type="AlphaFoldDB" id="A0AAV2PUK0"/>
<comment type="caution">
    <text evidence="2">The sequence shown here is derived from an EMBL/GenBank/DDBJ whole genome shotgun (WGS) entry which is preliminary data.</text>
</comment>
<dbReference type="PANTHER" id="PTHR10063:SF0">
    <property type="entry name" value="TUBERIN"/>
    <property type="match status" value="1"/>
</dbReference>
<dbReference type="GO" id="GO:0005634">
    <property type="term" value="C:nucleus"/>
    <property type="evidence" value="ECO:0007669"/>
    <property type="project" value="InterPro"/>
</dbReference>
<dbReference type="SUPFAM" id="SSF48371">
    <property type="entry name" value="ARM repeat"/>
    <property type="match status" value="1"/>
</dbReference>
<organism evidence="2 3">
    <name type="scientific">Meganyctiphanes norvegica</name>
    <name type="common">Northern krill</name>
    <name type="synonym">Thysanopoda norvegica</name>
    <dbReference type="NCBI Taxonomy" id="48144"/>
    <lineage>
        <taxon>Eukaryota</taxon>
        <taxon>Metazoa</taxon>
        <taxon>Ecdysozoa</taxon>
        <taxon>Arthropoda</taxon>
        <taxon>Crustacea</taxon>
        <taxon>Multicrustacea</taxon>
        <taxon>Malacostraca</taxon>
        <taxon>Eumalacostraca</taxon>
        <taxon>Eucarida</taxon>
        <taxon>Euphausiacea</taxon>
        <taxon>Euphausiidae</taxon>
        <taxon>Meganyctiphanes</taxon>
    </lineage>
</organism>
<protein>
    <recommendedName>
        <fullName evidence="1">Tuberin N-terminal domain-containing protein</fullName>
    </recommendedName>
</protein>
<proteinExistence type="predicted"/>
<evidence type="ECO:0000313" key="3">
    <source>
        <dbReference type="Proteomes" id="UP001497623"/>
    </source>
</evidence>
<name>A0AAV2PUK0_MEGNR</name>
<feature type="domain" description="Tuberin N-terminal" evidence="1">
    <location>
        <begin position="1"/>
        <end position="250"/>
    </location>
</feature>
<gene>
    <name evidence="2" type="ORF">MNOR_LOCUS3806</name>
</gene>
<reference evidence="2 3" key="1">
    <citation type="submission" date="2024-05" db="EMBL/GenBank/DDBJ databases">
        <authorList>
            <person name="Wallberg A."/>
        </authorList>
    </citation>
    <scope>NUCLEOTIDE SEQUENCE [LARGE SCALE GENOMIC DNA]</scope>
</reference>
<dbReference type="InterPro" id="IPR024584">
    <property type="entry name" value="Tuberin_N"/>
</dbReference>
<dbReference type="GO" id="GO:0030178">
    <property type="term" value="P:negative regulation of Wnt signaling pathway"/>
    <property type="evidence" value="ECO:0007669"/>
    <property type="project" value="TreeGrafter"/>
</dbReference>
<accession>A0AAV2PUK0</accession>
<dbReference type="PRINTS" id="PR01431">
    <property type="entry name" value="TUBERIN"/>
</dbReference>
<dbReference type="PANTHER" id="PTHR10063">
    <property type="entry name" value="TUBERIN"/>
    <property type="match status" value="1"/>
</dbReference>
<dbReference type="Pfam" id="PF11864">
    <property type="entry name" value="DUF3384"/>
    <property type="match status" value="1"/>
</dbReference>
<feature type="non-terminal residue" evidence="2">
    <location>
        <position position="256"/>
    </location>
</feature>
<dbReference type="Proteomes" id="UP001497623">
    <property type="component" value="Unassembled WGS sequence"/>
</dbReference>
<dbReference type="EMBL" id="CAXKWB010001342">
    <property type="protein sequence ID" value="CAL4064054.1"/>
    <property type="molecule type" value="Genomic_DNA"/>
</dbReference>
<dbReference type="GO" id="GO:0051898">
    <property type="term" value="P:negative regulation of phosphatidylinositol 3-kinase/protein kinase B signal transduction"/>
    <property type="evidence" value="ECO:0007669"/>
    <property type="project" value="TreeGrafter"/>
</dbReference>
<dbReference type="GO" id="GO:0051726">
    <property type="term" value="P:regulation of cell cycle"/>
    <property type="evidence" value="ECO:0007669"/>
    <property type="project" value="TreeGrafter"/>
</dbReference>
<sequence length="256" mass="28817">MRHVFFNYISNNYQHEDTKPMFEFFSSVISEGKQLEYIEEFVGPFLHAWLPNVLASPKASDALNLLFNLVKFNAAYLDEYVVTGYVKQVVILLQSANSEPEAQRCLQVLDTVQAYSHLPSQALPSFIRALTRAVNVPSLTAETWKIMKNLLGTHLGNSGLYVLCRLIQTYDDPCMVRGAIYFITSALWGKNKVPSLSYKPAAVLPTIHEAANSEHPIVVYEVALSMQKLVGKMSLDLHLSSWDLILDILGILFQHP</sequence>
<dbReference type="GO" id="GO:0032007">
    <property type="term" value="P:negative regulation of TOR signaling"/>
    <property type="evidence" value="ECO:0007669"/>
    <property type="project" value="InterPro"/>
</dbReference>
<dbReference type="GO" id="GO:0033596">
    <property type="term" value="C:TSC1-TSC2 complex"/>
    <property type="evidence" value="ECO:0007669"/>
    <property type="project" value="InterPro"/>
</dbReference>
<dbReference type="InterPro" id="IPR027107">
    <property type="entry name" value="Tuberin/Ral-act_asu"/>
</dbReference>
<keyword evidence="3" id="KW-1185">Reference proteome</keyword>
<dbReference type="InterPro" id="IPR003913">
    <property type="entry name" value="Tuberin"/>
</dbReference>